<sequence length="482" mass="52263">MTDSDRKPDEHQFATVRNPRLRLLIPLVVAIAFLMEQLDATIITTAIPDMARSLGTTPLRMNLAVTTYVLTLAVFIPVSGWFADRFGARRIFVLSLVVFTIGSCLCGVADSFAMLVATRALQGFGGAMMTPVGRLILLRSFPRDQFFTAMIYMSLPALVGPVIGPLLGGVITTYASWRWIFYINIPFGCAGILLALRYVEEIRGDKRVRFDFPGFLMVGAGVALLQYGIENVGRPTIPTPAIIAVLIAAALFLLAFIRYARKVAAPAVDLTLFRLRSFRIGTLAGGLARIGMNGVPYLLPLMLQVGFGMSPVMSGSLTFVTSFGALAIRPISTRLLRTLGFDRLLFWSALLGAAVIAGFALIGPDTPYWVIALYIAFFGLLRSAQFMTSNTLSYAEMPSDKLSRATSLGGVLQQLTVSFGVSLSAMLLGLLTTEGAPLTTARFHEVFLLMAIIPLLALPGFRFLKPEDGMEVSGHRRAAKDG</sequence>
<accession>A0A5J6MMA0</accession>
<evidence type="ECO:0000259" key="8">
    <source>
        <dbReference type="PROSITE" id="PS50850"/>
    </source>
</evidence>
<evidence type="ECO:0000256" key="5">
    <source>
        <dbReference type="ARBA" id="ARBA00022989"/>
    </source>
</evidence>
<dbReference type="PANTHER" id="PTHR42718">
    <property type="entry name" value="MAJOR FACILITATOR SUPERFAMILY MULTIDRUG TRANSPORTER MFSC"/>
    <property type="match status" value="1"/>
</dbReference>
<feature type="transmembrane region" description="Helical" evidence="7">
    <location>
        <begin position="179"/>
        <end position="198"/>
    </location>
</feature>
<protein>
    <submittedName>
        <fullName evidence="9">MFS transporter</fullName>
    </submittedName>
</protein>
<feature type="transmembrane region" description="Helical" evidence="7">
    <location>
        <begin position="91"/>
        <end position="114"/>
    </location>
</feature>
<comment type="subcellular location">
    <subcellularLocation>
        <location evidence="1">Cell membrane</location>
        <topology evidence="1">Multi-pass membrane protein</topology>
    </subcellularLocation>
</comment>
<keyword evidence="6 7" id="KW-0472">Membrane</keyword>
<keyword evidence="2" id="KW-0813">Transport</keyword>
<feature type="transmembrane region" description="Helical" evidence="7">
    <location>
        <begin position="368"/>
        <end position="387"/>
    </location>
</feature>
<feature type="transmembrane region" description="Helical" evidence="7">
    <location>
        <begin position="210"/>
        <end position="229"/>
    </location>
</feature>
<dbReference type="SUPFAM" id="SSF103473">
    <property type="entry name" value="MFS general substrate transporter"/>
    <property type="match status" value="1"/>
</dbReference>
<dbReference type="Proteomes" id="UP000326202">
    <property type="component" value="Chromosome"/>
</dbReference>
<name>A0A5J6MMA0_9PROT</name>
<proteinExistence type="predicted"/>
<dbReference type="Pfam" id="PF07690">
    <property type="entry name" value="MFS_1"/>
    <property type="match status" value="1"/>
</dbReference>
<feature type="transmembrane region" description="Helical" evidence="7">
    <location>
        <begin position="408"/>
        <end position="431"/>
    </location>
</feature>
<feature type="transmembrane region" description="Helical" evidence="7">
    <location>
        <begin position="120"/>
        <end position="137"/>
    </location>
</feature>
<dbReference type="NCBIfam" id="TIGR00711">
    <property type="entry name" value="efflux_EmrB"/>
    <property type="match status" value="1"/>
</dbReference>
<dbReference type="InterPro" id="IPR011701">
    <property type="entry name" value="MFS"/>
</dbReference>
<keyword evidence="4 7" id="KW-0812">Transmembrane</keyword>
<feature type="transmembrane region" description="Helical" evidence="7">
    <location>
        <begin position="280"/>
        <end position="299"/>
    </location>
</feature>
<dbReference type="OrthoDB" id="9771737at2"/>
<dbReference type="PROSITE" id="PS50850">
    <property type="entry name" value="MFS"/>
    <property type="match status" value="1"/>
</dbReference>
<keyword evidence="10" id="KW-1185">Reference proteome</keyword>
<gene>
    <name evidence="9" type="ORF">FRZ44_36460</name>
</gene>
<dbReference type="Gene3D" id="1.20.1720.10">
    <property type="entry name" value="Multidrug resistance protein D"/>
    <property type="match status" value="1"/>
</dbReference>
<dbReference type="RefSeq" id="WP_151178508.1">
    <property type="nucleotide sequence ID" value="NZ_CP042906.1"/>
</dbReference>
<dbReference type="EMBL" id="CP042906">
    <property type="protein sequence ID" value="QEX18341.1"/>
    <property type="molecule type" value="Genomic_DNA"/>
</dbReference>
<dbReference type="PANTHER" id="PTHR42718:SF46">
    <property type="entry name" value="BLR6921 PROTEIN"/>
    <property type="match status" value="1"/>
</dbReference>
<dbReference type="PRINTS" id="PR01036">
    <property type="entry name" value="TCRTETB"/>
</dbReference>
<reference evidence="9 10" key="1">
    <citation type="submission" date="2019-08" db="EMBL/GenBank/DDBJ databases">
        <title>Hyperibacter terrae gen. nov., sp. nov. and Hyperibacter viscosus sp. nov., two new members in the family Rhodospirillaceae isolated from the rhizosphere of Hypericum perforatum.</title>
        <authorList>
            <person name="Noviana Z."/>
        </authorList>
    </citation>
    <scope>NUCLEOTIDE SEQUENCE [LARGE SCALE GENOMIC DNA]</scope>
    <source>
        <strain evidence="9 10">R5913</strain>
    </source>
</reference>
<feature type="transmembrane region" description="Helical" evidence="7">
    <location>
        <begin position="149"/>
        <end position="167"/>
    </location>
</feature>
<evidence type="ECO:0000256" key="1">
    <source>
        <dbReference type="ARBA" id="ARBA00004651"/>
    </source>
</evidence>
<feature type="transmembrane region" description="Helical" evidence="7">
    <location>
        <begin position="63"/>
        <end position="84"/>
    </location>
</feature>
<feature type="transmembrane region" description="Helical" evidence="7">
    <location>
        <begin position="344"/>
        <end position="362"/>
    </location>
</feature>
<dbReference type="Gene3D" id="1.20.1250.20">
    <property type="entry name" value="MFS general substrate transporter like domains"/>
    <property type="match status" value="1"/>
</dbReference>
<feature type="transmembrane region" description="Helical" evidence="7">
    <location>
        <begin position="21"/>
        <end position="43"/>
    </location>
</feature>
<evidence type="ECO:0000313" key="10">
    <source>
        <dbReference type="Proteomes" id="UP000326202"/>
    </source>
</evidence>
<keyword evidence="3" id="KW-1003">Cell membrane</keyword>
<dbReference type="InterPro" id="IPR020846">
    <property type="entry name" value="MFS_dom"/>
</dbReference>
<evidence type="ECO:0000256" key="2">
    <source>
        <dbReference type="ARBA" id="ARBA00022448"/>
    </source>
</evidence>
<evidence type="ECO:0000313" key="9">
    <source>
        <dbReference type="EMBL" id="QEX18341.1"/>
    </source>
</evidence>
<evidence type="ECO:0000256" key="6">
    <source>
        <dbReference type="ARBA" id="ARBA00023136"/>
    </source>
</evidence>
<dbReference type="KEGG" id="htq:FRZ44_36460"/>
<feature type="transmembrane region" description="Helical" evidence="7">
    <location>
        <begin position="443"/>
        <end position="464"/>
    </location>
</feature>
<keyword evidence="5 7" id="KW-1133">Transmembrane helix</keyword>
<dbReference type="InterPro" id="IPR004638">
    <property type="entry name" value="EmrB-like"/>
</dbReference>
<feature type="transmembrane region" description="Helical" evidence="7">
    <location>
        <begin position="241"/>
        <end position="260"/>
    </location>
</feature>
<dbReference type="GO" id="GO:0005886">
    <property type="term" value="C:plasma membrane"/>
    <property type="evidence" value="ECO:0007669"/>
    <property type="project" value="UniProtKB-SubCell"/>
</dbReference>
<dbReference type="InterPro" id="IPR036259">
    <property type="entry name" value="MFS_trans_sf"/>
</dbReference>
<evidence type="ECO:0000256" key="3">
    <source>
        <dbReference type="ARBA" id="ARBA00022475"/>
    </source>
</evidence>
<feature type="domain" description="Major facilitator superfamily (MFS) profile" evidence="8">
    <location>
        <begin position="25"/>
        <end position="469"/>
    </location>
</feature>
<evidence type="ECO:0000256" key="7">
    <source>
        <dbReference type="SAM" id="Phobius"/>
    </source>
</evidence>
<organism evidence="9 10">
    <name type="scientific">Hypericibacter terrae</name>
    <dbReference type="NCBI Taxonomy" id="2602015"/>
    <lineage>
        <taxon>Bacteria</taxon>
        <taxon>Pseudomonadati</taxon>
        <taxon>Pseudomonadota</taxon>
        <taxon>Alphaproteobacteria</taxon>
        <taxon>Rhodospirillales</taxon>
        <taxon>Dongiaceae</taxon>
        <taxon>Hypericibacter</taxon>
    </lineage>
</organism>
<evidence type="ECO:0000256" key="4">
    <source>
        <dbReference type="ARBA" id="ARBA00022692"/>
    </source>
</evidence>
<dbReference type="AlphaFoldDB" id="A0A5J6MMA0"/>
<feature type="transmembrane region" description="Helical" evidence="7">
    <location>
        <begin position="311"/>
        <end position="332"/>
    </location>
</feature>
<dbReference type="GO" id="GO:0022857">
    <property type="term" value="F:transmembrane transporter activity"/>
    <property type="evidence" value="ECO:0007669"/>
    <property type="project" value="InterPro"/>
</dbReference>
<dbReference type="CDD" id="cd17503">
    <property type="entry name" value="MFS_LmrB_MDR_like"/>
    <property type="match status" value="1"/>
</dbReference>